<organism evidence="2">
    <name type="scientific">marine sediment metagenome</name>
    <dbReference type="NCBI Taxonomy" id="412755"/>
    <lineage>
        <taxon>unclassified sequences</taxon>
        <taxon>metagenomes</taxon>
        <taxon>ecological metagenomes</taxon>
    </lineage>
</organism>
<dbReference type="AlphaFoldDB" id="A0A0F9E0J3"/>
<gene>
    <name evidence="2" type="ORF">LCGC14_2133920</name>
</gene>
<accession>A0A0F9E0J3</accession>
<proteinExistence type="predicted"/>
<evidence type="ECO:0000313" key="2">
    <source>
        <dbReference type="EMBL" id="KKL67543.1"/>
    </source>
</evidence>
<feature type="transmembrane region" description="Helical" evidence="1">
    <location>
        <begin position="96"/>
        <end position="114"/>
    </location>
</feature>
<comment type="caution">
    <text evidence="2">The sequence shown here is derived from an EMBL/GenBank/DDBJ whole genome shotgun (WGS) entry which is preliminary data.</text>
</comment>
<name>A0A0F9E0J3_9ZZZZ</name>
<keyword evidence="1" id="KW-0812">Transmembrane</keyword>
<protein>
    <submittedName>
        <fullName evidence="2">Uncharacterized protein</fullName>
    </submittedName>
</protein>
<evidence type="ECO:0000256" key="1">
    <source>
        <dbReference type="SAM" id="Phobius"/>
    </source>
</evidence>
<reference evidence="2" key="1">
    <citation type="journal article" date="2015" name="Nature">
        <title>Complex archaea that bridge the gap between prokaryotes and eukaryotes.</title>
        <authorList>
            <person name="Spang A."/>
            <person name="Saw J.H."/>
            <person name="Jorgensen S.L."/>
            <person name="Zaremba-Niedzwiedzka K."/>
            <person name="Martijn J."/>
            <person name="Lind A.E."/>
            <person name="van Eijk R."/>
            <person name="Schleper C."/>
            <person name="Guy L."/>
            <person name="Ettema T.J."/>
        </authorList>
    </citation>
    <scope>NUCLEOTIDE SEQUENCE</scope>
</reference>
<keyword evidence="1" id="KW-1133">Transmembrane helix</keyword>
<dbReference type="EMBL" id="LAZR01026825">
    <property type="protein sequence ID" value="KKL67543.1"/>
    <property type="molecule type" value="Genomic_DNA"/>
</dbReference>
<keyword evidence="1" id="KW-0472">Membrane</keyword>
<sequence>MKILKTILAVGIITLISSNVSAQEITVFPGSWGEQFYQDKEKLTWKEVNEIMMESQVAQQEWQKSKKLALGGIGFALANLGSTVWLVSNLDQNKPLTGPIIAAAGTGIIGMIFFKASGDNKRRAILSYNDGLGGGTSFHLVPVNNQNGTGVALKF</sequence>